<evidence type="ECO:0000256" key="7">
    <source>
        <dbReference type="SAM" id="SignalP"/>
    </source>
</evidence>
<keyword evidence="3 6" id="KW-1133">Transmembrane helix</keyword>
<accession>A0A8J2J527</accession>
<feature type="region of interest" description="Disordered" evidence="5">
    <location>
        <begin position="261"/>
        <end position="320"/>
    </location>
</feature>
<feature type="compositionally biased region" description="Low complexity" evidence="5">
    <location>
        <begin position="182"/>
        <end position="216"/>
    </location>
</feature>
<sequence>MTLSMRGLVTATLVFFHMASALVVLPQAPELTSPPEIQDVAQNYARQEDHITETIVAIVAANNTCGNYYPVNTGRMTCAQRKCMYEVEKYGIMFCEDGPFATNCIGNREALNTRSCDEDCRRNTNIRKCTSSGKTECFTVYYPSNVKGFFCASTSGYTSAVLYEEGTSTSTLQVPIYAAEVTTESSTETSGSETSNEATSTETTSIETTATSTNESQNEGGGESKTNVGAIAGGVVGGVVGLAGLGLLAFFLRRRSKNKKQQTVSEMSAQNSPQPYGADAGQAWKQSPSPLQHSSPQVPVEAPDSSTAQVHEMDGNGNRQ</sequence>
<comment type="caution">
    <text evidence="8">The sequence shown here is derived from an EMBL/GenBank/DDBJ whole genome shotgun (WGS) entry which is preliminary data.</text>
</comment>
<dbReference type="PANTHER" id="PTHR15549:SF26">
    <property type="entry name" value="AXIAL BUDDING PATTERN PROTEIN 2-RELATED"/>
    <property type="match status" value="1"/>
</dbReference>
<feature type="compositionally biased region" description="Polar residues" evidence="5">
    <location>
        <begin position="261"/>
        <end position="274"/>
    </location>
</feature>
<feature type="region of interest" description="Disordered" evidence="5">
    <location>
        <begin position="181"/>
        <end position="225"/>
    </location>
</feature>
<keyword evidence="4 6" id="KW-0472">Membrane</keyword>
<dbReference type="EMBL" id="CAJSTJ010000129">
    <property type="protein sequence ID" value="CAG7559634.1"/>
    <property type="molecule type" value="Genomic_DNA"/>
</dbReference>
<feature type="compositionally biased region" description="Low complexity" evidence="5">
    <location>
        <begin position="286"/>
        <end position="299"/>
    </location>
</feature>
<name>A0A8J2J527_FUSEQ</name>
<proteinExistence type="predicted"/>
<dbReference type="AlphaFoldDB" id="A0A8J2J527"/>
<protein>
    <recommendedName>
        <fullName evidence="10">WSC domain-containing protein</fullName>
    </recommendedName>
</protein>
<dbReference type="GO" id="GO:0016020">
    <property type="term" value="C:membrane"/>
    <property type="evidence" value="ECO:0007669"/>
    <property type="project" value="UniProtKB-SubCell"/>
</dbReference>
<feature type="chain" id="PRO_5035205587" description="WSC domain-containing protein" evidence="7">
    <location>
        <begin position="22"/>
        <end position="320"/>
    </location>
</feature>
<evidence type="ECO:0000256" key="4">
    <source>
        <dbReference type="ARBA" id="ARBA00023136"/>
    </source>
</evidence>
<keyword evidence="2 6" id="KW-0812">Transmembrane</keyword>
<evidence type="ECO:0000256" key="1">
    <source>
        <dbReference type="ARBA" id="ARBA00004167"/>
    </source>
</evidence>
<evidence type="ECO:0000256" key="5">
    <source>
        <dbReference type="SAM" id="MobiDB-lite"/>
    </source>
</evidence>
<evidence type="ECO:0000313" key="8">
    <source>
        <dbReference type="EMBL" id="CAG7559634.1"/>
    </source>
</evidence>
<comment type="subcellular location">
    <subcellularLocation>
        <location evidence="1">Membrane</location>
        <topology evidence="1">Single-pass membrane protein</topology>
    </subcellularLocation>
</comment>
<feature type="transmembrane region" description="Helical" evidence="6">
    <location>
        <begin position="228"/>
        <end position="252"/>
    </location>
</feature>
<feature type="signal peptide" evidence="7">
    <location>
        <begin position="1"/>
        <end position="21"/>
    </location>
</feature>
<organism evidence="8 9">
    <name type="scientific">Fusarium equiseti</name>
    <name type="common">Fusarium scirpi</name>
    <dbReference type="NCBI Taxonomy" id="61235"/>
    <lineage>
        <taxon>Eukaryota</taxon>
        <taxon>Fungi</taxon>
        <taxon>Dikarya</taxon>
        <taxon>Ascomycota</taxon>
        <taxon>Pezizomycotina</taxon>
        <taxon>Sordariomycetes</taxon>
        <taxon>Hypocreomycetidae</taxon>
        <taxon>Hypocreales</taxon>
        <taxon>Nectriaceae</taxon>
        <taxon>Fusarium</taxon>
        <taxon>Fusarium incarnatum-equiseti species complex</taxon>
    </lineage>
</organism>
<dbReference type="Proteomes" id="UP000693738">
    <property type="component" value="Unassembled WGS sequence"/>
</dbReference>
<gene>
    <name evidence="8" type="ORF">FEQUK3_LOCUS5344</name>
</gene>
<dbReference type="InterPro" id="IPR051694">
    <property type="entry name" value="Immunoregulatory_rcpt-like"/>
</dbReference>
<dbReference type="PANTHER" id="PTHR15549">
    <property type="entry name" value="PAIRED IMMUNOGLOBULIN-LIKE TYPE 2 RECEPTOR"/>
    <property type="match status" value="1"/>
</dbReference>
<evidence type="ECO:0000256" key="2">
    <source>
        <dbReference type="ARBA" id="ARBA00022692"/>
    </source>
</evidence>
<dbReference type="GO" id="GO:0071944">
    <property type="term" value="C:cell periphery"/>
    <property type="evidence" value="ECO:0007669"/>
    <property type="project" value="UniProtKB-ARBA"/>
</dbReference>
<evidence type="ECO:0000256" key="6">
    <source>
        <dbReference type="SAM" id="Phobius"/>
    </source>
</evidence>
<evidence type="ECO:0000313" key="9">
    <source>
        <dbReference type="Proteomes" id="UP000693738"/>
    </source>
</evidence>
<reference evidence="8" key="1">
    <citation type="submission" date="2021-05" db="EMBL/GenBank/DDBJ databases">
        <authorList>
            <person name="Khan N."/>
        </authorList>
    </citation>
    <scope>NUCLEOTIDE SEQUENCE</scope>
</reference>
<keyword evidence="7" id="KW-0732">Signal</keyword>
<evidence type="ECO:0000256" key="3">
    <source>
        <dbReference type="ARBA" id="ARBA00022989"/>
    </source>
</evidence>
<evidence type="ECO:0008006" key="10">
    <source>
        <dbReference type="Google" id="ProtNLM"/>
    </source>
</evidence>